<name>A0A8S1QI85_9CILI</name>
<sequence length="400" mass="47355">MQNLSIYTFSNIFKFLQVEEIYSKLTLSNFFINLLYNPQFQKVILSNYYPNEILQKIDPQHYFSCIKSLKGIKVKEIPFWGIQTNAGLAYNSLRFWIGKTFMKTNSPQVGLTKLENAFISGTLAQNQVDFKNALIDYCQNFIDLLGLEIASHYFNNGDQILENKWDIQKIKIFDIFRSFQILLIYNDAEDWECIQYLRNYAQQKHEQIYNMLDIDHFNLKDDDHTIIPEAISLVQEIEINRRTQFSYIIKTILIFTSEQQYIPNQVEEIYNCQTKEKLLQFIQNNPQFIPQQTNINILQNLHPSIVYETKDLQDYLYCTFKPTEQKQPLIWVQFVNPNADQINLKFNQQTQRLAKSIQLRILDVCFQQNAEFQGLSLAYISLKGMTFHQADWTNIQELPN</sequence>
<organism evidence="1 2">
    <name type="scientific">Paramecium sonneborni</name>
    <dbReference type="NCBI Taxonomy" id="65129"/>
    <lineage>
        <taxon>Eukaryota</taxon>
        <taxon>Sar</taxon>
        <taxon>Alveolata</taxon>
        <taxon>Ciliophora</taxon>
        <taxon>Intramacronucleata</taxon>
        <taxon>Oligohymenophorea</taxon>
        <taxon>Peniculida</taxon>
        <taxon>Parameciidae</taxon>
        <taxon>Paramecium</taxon>
    </lineage>
</organism>
<reference evidence="1" key="1">
    <citation type="submission" date="2021-01" db="EMBL/GenBank/DDBJ databases">
        <authorList>
            <consortium name="Genoscope - CEA"/>
            <person name="William W."/>
        </authorList>
    </citation>
    <scope>NUCLEOTIDE SEQUENCE</scope>
</reference>
<dbReference type="AlphaFoldDB" id="A0A8S1QI85"/>
<comment type="caution">
    <text evidence="1">The sequence shown here is derived from an EMBL/GenBank/DDBJ whole genome shotgun (WGS) entry which is preliminary data.</text>
</comment>
<proteinExistence type="predicted"/>
<gene>
    <name evidence="1" type="ORF">PSON_ATCC_30995.1.T1070123</name>
</gene>
<protein>
    <submittedName>
        <fullName evidence="1">Uncharacterized protein</fullName>
    </submittedName>
</protein>
<accession>A0A8S1QI85</accession>
<dbReference type="OrthoDB" id="298919at2759"/>
<keyword evidence="2" id="KW-1185">Reference proteome</keyword>
<evidence type="ECO:0000313" key="2">
    <source>
        <dbReference type="Proteomes" id="UP000692954"/>
    </source>
</evidence>
<evidence type="ECO:0000313" key="1">
    <source>
        <dbReference type="EMBL" id="CAD8115066.1"/>
    </source>
</evidence>
<dbReference type="EMBL" id="CAJJDN010000107">
    <property type="protein sequence ID" value="CAD8115066.1"/>
    <property type="molecule type" value="Genomic_DNA"/>
</dbReference>
<dbReference type="Proteomes" id="UP000692954">
    <property type="component" value="Unassembled WGS sequence"/>
</dbReference>